<evidence type="ECO:0000313" key="4">
    <source>
        <dbReference type="EMBL" id="NMF87366.1"/>
    </source>
</evidence>
<evidence type="ECO:0000313" key="5">
    <source>
        <dbReference type="Proteomes" id="UP000652074"/>
    </source>
</evidence>
<keyword evidence="2" id="KW-0732">Signal</keyword>
<dbReference type="InterPro" id="IPR002509">
    <property type="entry name" value="NODB_dom"/>
</dbReference>
<dbReference type="Pfam" id="PF01522">
    <property type="entry name" value="Polysacc_deac_1"/>
    <property type="match status" value="1"/>
</dbReference>
<dbReference type="InterPro" id="IPR051398">
    <property type="entry name" value="Polysacch_Deacetylase"/>
</dbReference>
<dbReference type="PROSITE" id="PS51677">
    <property type="entry name" value="NODB"/>
    <property type="match status" value="1"/>
</dbReference>
<evidence type="ECO:0000256" key="2">
    <source>
        <dbReference type="ARBA" id="ARBA00022729"/>
    </source>
</evidence>
<comment type="subcellular location">
    <subcellularLocation>
        <location evidence="1">Secreted</location>
    </subcellularLocation>
</comment>
<dbReference type="PANTHER" id="PTHR34216:SF3">
    <property type="entry name" value="POLY-BETA-1,6-N-ACETYL-D-GLUCOSAMINE N-DEACETYLASE"/>
    <property type="match status" value="1"/>
</dbReference>
<dbReference type="PANTHER" id="PTHR34216">
    <property type="match status" value="1"/>
</dbReference>
<gene>
    <name evidence="4" type="ORF">GPA26_02615</name>
</gene>
<dbReference type="SUPFAM" id="SSF88713">
    <property type="entry name" value="Glycoside hydrolase/deacetylase"/>
    <property type="match status" value="1"/>
</dbReference>
<keyword evidence="5" id="KW-1185">Reference proteome</keyword>
<feature type="domain" description="NodB homology" evidence="3">
    <location>
        <begin position="56"/>
        <end position="255"/>
    </location>
</feature>
<evidence type="ECO:0000259" key="3">
    <source>
        <dbReference type="PROSITE" id="PS51677"/>
    </source>
</evidence>
<reference evidence="4 5" key="1">
    <citation type="submission" date="2019-12" db="EMBL/GenBank/DDBJ databases">
        <title>Comparative genomics gives insights into the taxonomy of the Azoarcus-Aromatoleum group and reveals separate origins of nif in the plant-associated Azoarcus and non-plant-associated Aromatoleum sub-groups.</title>
        <authorList>
            <person name="Lafos M."/>
            <person name="Maluk M."/>
            <person name="Batista M."/>
            <person name="Junghare M."/>
            <person name="Carmona M."/>
            <person name="Faoro H."/>
            <person name="Cruz L.M."/>
            <person name="Battistoni F."/>
            <person name="De Souza E."/>
            <person name="Pedrosa F."/>
            <person name="Chen W.-M."/>
            <person name="Poole P.S."/>
            <person name="Dixon R.A."/>
            <person name="James E.K."/>
        </authorList>
    </citation>
    <scope>NUCLEOTIDE SEQUENCE [LARGE SCALE GENOMIC DNA]</scope>
    <source>
        <strain evidence="4 5">ToN1</strain>
    </source>
</reference>
<dbReference type="Proteomes" id="UP000652074">
    <property type="component" value="Unassembled WGS sequence"/>
</dbReference>
<accession>A0ABX1MJJ9</accession>
<dbReference type="Gene3D" id="3.20.20.370">
    <property type="entry name" value="Glycoside hydrolase/deacetylase"/>
    <property type="match status" value="1"/>
</dbReference>
<dbReference type="EMBL" id="WTVR01000004">
    <property type="protein sequence ID" value="NMF87366.1"/>
    <property type="molecule type" value="Genomic_DNA"/>
</dbReference>
<comment type="caution">
    <text evidence="4">The sequence shown here is derived from an EMBL/GenBank/DDBJ whole genome shotgun (WGS) entry which is preliminary data.</text>
</comment>
<name>A0ABX1MJJ9_9RHOO</name>
<dbReference type="InterPro" id="IPR011330">
    <property type="entry name" value="Glyco_hydro/deAcase_b/a-brl"/>
</dbReference>
<sequence length="255" mass="28422">MYHRVGEARDAQEARYAISAANFAAHMHSAAQAGYRAIGIDAFIEWLQGERSLPEGALLITFDDGFRGVREHALPVLEQLGWPFTVFLVSDQIGGENVWTRGTNPHADTYPLLGADEIRDMQKRGCSFQSHSRSHVRLPTLDDGALLEELRGSRERLSTLLDDDVRYLAYPFGQADERVEAATHSAGYTAAFATQPGFNRPEVNRYRIRRLDVFGTDTAAMLLRKIRLGSNDGSLGNMLGYRLRRVANRLAGTAR</sequence>
<organism evidence="4 5">
    <name type="scientific">Aromatoleum petrolei</name>
    <dbReference type="NCBI Taxonomy" id="76116"/>
    <lineage>
        <taxon>Bacteria</taxon>
        <taxon>Pseudomonadati</taxon>
        <taxon>Pseudomonadota</taxon>
        <taxon>Betaproteobacteria</taxon>
        <taxon>Rhodocyclales</taxon>
        <taxon>Rhodocyclaceae</taxon>
        <taxon>Aromatoleum</taxon>
    </lineage>
</organism>
<proteinExistence type="predicted"/>
<evidence type="ECO:0000256" key="1">
    <source>
        <dbReference type="ARBA" id="ARBA00004613"/>
    </source>
</evidence>
<dbReference type="CDD" id="cd10918">
    <property type="entry name" value="CE4_NodB_like_5s_6s"/>
    <property type="match status" value="1"/>
</dbReference>
<protein>
    <submittedName>
        <fullName evidence="4">Polysaccharide deacetylase family protein</fullName>
    </submittedName>
</protein>